<dbReference type="Pfam" id="PF01261">
    <property type="entry name" value="AP_endonuc_2"/>
    <property type="match status" value="1"/>
</dbReference>
<dbReference type="Pfam" id="PF08501">
    <property type="entry name" value="Shikimate_dh_N"/>
    <property type="match status" value="1"/>
</dbReference>
<keyword evidence="4" id="KW-1185">Reference proteome</keyword>
<dbReference type="AlphaFoldDB" id="A0A2J6TCS2"/>
<dbReference type="CDD" id="cd01065">
    <property type="entry name" value="NAD_bind_Shikimate_DH"/>
    <property type="match status" value="1"/>
</dbReference>
<feature type="domain" description="Shikimate dehydrogenase substrate binding N-terminal" evidence="2">
    <location>
        <begin position="26"/>
        <end position="105"/>
    </location>
</feature>
<reference evidence="3 4" key="1">
    <citation type="submission" date="2016-04" db="EMBL/GenBank/DDBJ databases">
        <title>A degradative enzymes factory behind the ericoid mycorrhizal symbiosis.</title>
        <authorList>
            <consortium name="DOE Joint Genome Institute"/>
            <person name="Martino E."/>
            <person name="Morin E."/>
            <person name="Grelet G."/>
            <person name="Kuo A."/>
            <person name="Kohler A."/>
            <person name="Daghino S."/>
            <person name="Barry K."/>
            <person name="Choi C."/>
            <person name="Cichocki N."/>
            <person name="Clum A."/>
            <person name="Copeland A."/>
            <person name="Hainaut M."/>
            <person name="Haridas S."/>
            <person name="Labutti K."/>
            <person name="Lindquist E."/>
            <person name="Lipzen A."/>
            <person name="Khouja H.-R."/>
            <person name="Murat C."/>
            <person name="Ohm R."/>
            <person name="Olson A."/>
            <person name="Spatafora J."/>
            <person name="Veneault-Fourrey C."/>
            <person name="Henrissat B."/>
            <person name="Grigoriev I."/>
            <person name="Martin F."/>
            <person name="Perotto S."/>
        </authorList>
    </citation>
    <scope>NUCLEOTIDE SEQUENCE [LARGE SCALE GENOMIC DNA]</scope>
    <source>
        <strain evidence="3 4">E</strain>
    </source>
</reference>
<dbReference type="Gene3D" id="3.40.50.10860">
    <property type="entry name" value="Leucine Dehydrogenase, chain A, domain 1"/>
    <property type="match status" value="1"/>
</dbReference>
<accession>A0A2J6TCS2</accession>
<protein>
    <submittedName>
        <fullName evidence="3">3-dehydroshikimate dehydratase</fullName>
    </submittedName>
</protein>
<gene>
    <name evidence="3" type="ORF">K444DRAFT_652393</name>
</gene>
<evidence type="ECO:0000259" key="2">
    <source>
        <dbReference type="Pfam" id="PF08501"/>
    </source>
</evidence>
<organism evidence="3 4">
    <name type="scientific">Hyaloscypha bicolor E</name>
    <dbReference type="NCBI Taxonomy" id="1095630"/>
    <lineage>
        <taxon>Eukaryota</taxon>
        <taxon>Fungi</taxon>
        <taxon>Dikarya</taxon>
        <taxon>Ascomycota</taxon>
        <taxon>Pezizomycotina</taxon>
        <taxon>Leotiomycetes</taxon>
        <taxon>Helotiales</taxon>
        <taxon>Hyaloscyphaceae</taxon>
        <taxon>Hyaloscypha</taxon>
        <taxon>Hyaloscypha bicolor</taxon>
    </lineage>
</organism>
<dbReference type="InParanoid" id="A0A2J6TCS2"/>
<dbReference type="STRING" id="1095630.A0A2J6TCS2"/>
<dbReference type="SUPFAM" id="SSF53223">
    <property type="entry name" value="Aminoacid dehydrogenase-like, N-terminal domain"/>
    <property type="match status" value="1"/>
</dbReference>
<dbReference type="SUPFAM" id="SSF51658">
    <property type="entry name" value="Xylose isomerase-like"/>
    <property type="match status" value="1"/>
</dbReference>
<proteinExistence type="predicted"/>
<feature type="domain" description="Xylose isomerase-like TIM barrel" evidence="1">
    <location>
        <begin position="279"/>
        <end position="572"/>
    </location>
</feature>
<sequence>MATETETLTLDGTKHVPDQRKYLYLAGVNVMHSIAPPMHNYIAQTLGLPWQFINQECPTVDSVMELFRAPTFAGGVVTMPYKKTIIPFLDEVDDLVKMLGACNNVYLTKEGKLRGTNTDWRGIKGCLLSGTPGGENEGRGKPALIIGAGGASRAALYALFADLECGEIYVVNRDAGEVEDLLEDSKAYALSEARQPKVRHVTAVEEVEGLQAPYYIVGTVPDFEAKTEEEITARRIIEGLLGKEEKGVLLDMCYKPRNTRILRMGREKGWKTVDGTVANNFTGIEIFFEDLEYLARAESNLATSATPSPEAQLRAAQTIRTLCDERSLSIIGLQPFMHYEGLLDREEHTARIKKLELWFKIAKVLGTDVIQIPGNFLGTDQITGDLDVVIQDLKEVADMGLEERPIIKFAYENLCWSTFFDTWEKAWDLVERVDRPNFGMCLDTFNIAGRVYADPAAADGKTPNAEEDMKRSLEEMVKRVDIKKVFYIQVVDAEKMRSPLVEGHAFYAKDQPARMSWSRNARLFAFEEGGYLPVLDVTKAIIQGLGYKGWVSMELFSRTMNEPGGEVPKEHARRAREAWEKLEKEITGWQSK</sequence>
<dbReference type="OrthoDB" id="5360893at2759"/>
<name>A0A2J6TCS2_9HELO</name>
<dbReference type="InterPro" id="IPR050312">
    <property type="entry name" value="IolE/XylAMocC-like"/>
</dbReference>
<dbReference type="Proteomes" id="UP000235371">
    <property type="component" value="Unassembled WGS sequence"/>
</dbReference>
<dbReference type="InterPro" id="IPR013708">
    <property type="entry name" value="Shikimate_DH-bd_N"/>
</dbReference>
<dbReference type="RefSeq" id="XP_024737720.1">
    <property type="nucleotide sequence ID" value="XM_024885790.1"/>
</dbReference>
<evidence type="ECO:0000259" key="1">
    <source>
        <dbReference type="Pfam" id="PF01261"/>
    </source>
</evidence>
<evidence type="ECO:0000313" key="3">
    <source>
        <dbReference type="EMBL" id="PMD60816.1"/>
    </source>
</evidence>
<dbReference type="Gene3D" id="3.20.20.150">
    <property type="entry name" value="Divalent-metal-dependent TIM barrel enzymes"/>
    <property type="match status" value="1"/>
</dbReference>
<dbReference type="PANTHER" id="PTHR12110">
    <property type="entry name" value="HYDROXYPYRUVATE ISOMERASE"/>
    <property type="match status" value="1"/>
</dbReference>
<dbReference type="InterPro" id="IPR013022">
    <property type="entry name" value="Xyl_isomerase-like_TIM-brl"/>
</dbReference>
<evidence type="ECO:0000313" key="4">
    <source>
        <dbReference type="Proteomes" id="UP000235371"/>
    </source>
</evidence>
<dbReference type="GeneID" id="36593867"/>
<dbReference type="Gene3D" id="3.40.50.720">
    <property type="entry name" value="NAD(P)-binding Rossmann-like Domain"/>
    <property type="match status" value="1"/>
</dbReference>
<dbReference type="InterPro" id="IPR036291">
    <property type="entry name" value="NAD(P)-bd_dom_sf"/>
</dbReference>
<dbReference type="PANTHER" id="PTHR12110:SF57">
    <property type="entry name" value="DIOXYGENASE, PUTATIVE-RELATED"/>
    <property type="match status" value="1"/>
</dbReference>
<dbReference type="SUPFAM" id="SSF51735">
    <property type="entry name" value="NAD(P)-binding Rossmann-fold domains"/>
    <property type="match status" value="1"/>
</dbReference>
<dbReference type="EMBL" id="KZ613787">
    <property type="protein sequence ID" value="PMD60816.1"/>
    <property type="molecule type" value="Genomic_DNA"/>
</dbReference>
<dbReference type="SMR" id="A0A2J6TCS2"/>
<dbReference type="GO" id="GO:0004764">
    <property type="term" value="F:shikimate 3-dehydrogenase (NADP+) activity"/>
    <property type="evidence" value="ECO:0007669"/>
    <property type="project" value="InterPro"/>
</dbReference>
<dbReference type="InterPro" id="IPR046346">
    <property type="entry name" value="Aminoacid_DH-like_N_sf"/>
</dbReference>
<dbReference type="InterPro" id="IPR036237">
    <property type="entry name" value="Xyl_isomerase-like_sf"/>
</dbReference>